<comment type="caution">
    <text evidence="2">The sequence shown here is derived from an EMBL/GenBank/DDBJ whole genome shotgun (WGS) entry which is preliminary data.</text>
</comment>
<evidence type="ECO:0000313" key="2">
    <source>
        <dbReference type="EMBL" id="GAA1949425.1"/>
    </source>
</evidence>
<organism evidence="2 3">
    <name type="scientific">Catenulispora subtropica</name>
    <dbReference type="NCBI Taxonomy" id="450798"/>
    <lineage>
        <taxon>Bacteria</taxon>
        <taxon>Bacillati</taxon>
        <taxon>Actinomycetota</taxon>
        <taxon>Actinomycetes</taxon>
        <taxon>Catenulisporales</taxon>
        <taxon>Catenulisporaceae</taxon>
        <taxon>Catenulispora</taxon>
    </lineage>
</organism>
<protein>
    <submittedName>
        <fullName evidence="2">Uncharacterized protein</fullName>
    </submittedName>
</protein>
<accession>A0ABN2QC70</accession>
<gene>
    <name evidence="2" type="ORF">GCM10009838_00600</name>
</gene>
<feature type="region of interest" description="Disordered" evidence="1">
    <location>
        <begin position="364"/>
        <end position="392"/>
    </location>
</feature>
<dbReference type="EMBL" id="BAAAQM010000001">
    <property type="protein sequence ID" value="GAA1949425.1"/>
    <property type="molecule type" value="Genomic_DNA"/>
</dbReference>
<feature type="compositionally biased region" description="Acidic residues" evidence="1">
    <location>
        <begin position="364"/>
        <end position="387"/>
    </location>
</feature>
<evidence type="ECO:0000256" key="1">
    <source>
        <dbReference type="SAM" id="MobiDB-lite"/>
    </source>
</evidence>
<name>A0ABN2QC70_9ACTN</name>
<sequence length="411" mass="42883">MDVERSVLVGAYSTGAGDVGFTVAALPAGVSVDAALSVAARLDALSRALWRCYTHPAAAAGDDMTDDSEGWRRQSEREEFDRVLEAVEKPNLPDAGGGIIVEYSVVAESAHRLGRAVHAIGDQAFAAAVRAQAAAELAAVEQAELGDLSGRAVQAVMLSRTSASPVQVAAADALLREELLGGAQLFTAVDPTSAAVAAAHWLHAAATVAAAASGYEVTQVVVAADDIEEVPVATPSMVLAMMQAGASPHDAVTALIGEAVDIAEGKIPNLPGLLDALTEATENAEQQGDDDEELLRTLLSEIRTTPLDTSRPAPDLLEDLLTGIYACMLLYREYESELDDEETIQAFDLAEVDDVVGAVLAEEDSAAAAGDENEDEDEDENGEEPDWPELASPRFLAAVRAQAAATADRLV</sequence>
<proteinExistence type="predicted"/>
<evidence type="ECO:0000313" key="3">
    <source>
        <dbReference type="Proteomes" id="UP001499854"/>
    </source>
</evidence>
<reference evidence="2 3" key="1">
    <citation type="journal article" date="2019" name="Int. J. Syst. Evol. Microbiol.">
        <title>The Global Catalogue of Microorganisms (GCM) 10K type strain sequencing project: providing services to taxonomists for standard genome sequencing and annotation.</title>
        <authorList>
            <consortium name="The Broad Institute Genomics Platform"/>
            <consortium name="The Broad Institute Genome Sequencing Center for Infectious Disease"/>
            <person name="Wu L."/>
            <person name="Ma J."/>
        </authorList>
    </citation>
    <scope>NUCLEOTIDE SEQUENCE [LARGE SCALE GENOMIC DNA]</scope>
    <source>
        <strain evidence="2 3">JCM 16013</strain>
    </source>
</reference>
<dbReference type="Proteomes" id="UP001499854">
    <property type="component" value="Unassembled WGS sequence"/>
</dbReference>
<keyword evidence="3" id="KW-1185">Reference proteome</keyword>